<dbReference type="Proteomes" id="UP000824007">
    <property type="component" value="Unassembled WGS sequence"/>
</dbReference>
<comment type="caution">
    <text evidence="1">The sequence shown here is derived from an EMBL/GenBank/DDBJ whole genome shotgun (WGS) entry which is preliminary data.</text>
</comment>
<sequence length="81" mass="9411">MTKKYGSGSENPVFNRHFKLFVRFCHADSHFKPYWSIFVRIHNADSYFEPYRITLPGVKQGADMGKGINRSIFPPCEKQAI</sequence>
<name>A0A9D1YSL3_9FIRM</name>
<reference evidence="1" key="2">
    <citation type="submission" date="2021-04" db="EMBL/GenBank/DDBJ databases">
        <authorList>
            <person name="Gilroy R."/>
        </authorList>
    </citation>
    <scope>NUCLEOTIDE SEQUENCE</scope>
    <source>
        <strain evidence="1">ChiSxjej3B15-24422</strain>
    </source>
</reference>
<gene>
    <name evidence="1" type="ORF">H9831_14210</name>
</gene>
<proteinExistence type="predicted"/>
<dbReference type="AlphaFoldDB" id="A0A9D1YSL3"/>
<reference evidence="1" key="1">
    <citation type="journal article" date="2021" name="PeerJ">
        <title>Extensive microbial diversity within the chicken gut microbiome revealed by metagenomics and culture.</title>
        <authorList>
            <person name="Gilroy R."/>
            <person name="Ravi A."/>
            <person name="Getino M."/>
            <person name="Pursley I."/>
            <person name="Horton D.L."/>
            <person name="Alikhan N.F."/>
            <person name="Baker D."/>
            <person name="Gharbi K."/>
            <person name="Hall N."/>
            <person name="Watson M."/>
            <person name="Adriaenssens E.M."/>
            <person name="Foster-Nyarko E."/>
            <person name="Jarju S."/>
            <person name="Secka A."/>
            <person name="Antonio M."/>
            <person name="Oren A."/>
            <person name="Chaudhuri R.R."/>
            <person name="La Ragione R."/>
            <person name="Hildebrand F."/>
            <person name="Pallen M.J."/>
        </authorList>
    </citation>
    <scope>NUCLEOTIDE SEQUENCE</scope>
    <source>
        <strain evidence="1">ChiSxjej3B15-24422</strain>
    </source>
</reference>
<organism evidence="1 2">
    <name type="scientific">Candidatus Eisenbergiella pullistercoris</name>
    <dbReference type="NCBI Taxonomy" id="2838555"/>
    <lineage>
        <taxon>Bacteria</taxon>
        <taxon>Bacillati</taxon>
        <taxon>Bacillota</taxon>
        <taxon>Clostridia</taxon>
        <taxon>Lachnospirales</taxon>
        <taxon>Lachnospiraceae</taxon>
        <taxon>Eisenbergiella</taxon>
    </lineage>
</organism>
<dbReference type="EMBL" id="DXDD01000175">
    <property type="protein sequence ID" value="HIY61804.1"/>
    <property type="molecule type" value="Genomic_DNA"/>
</dbReference>
<evidence type="ECO:0000313" key="1">
    <source>
        <dbReference type="EMBL" id="HIY61804.1"/>
    </source>
</evidence>
<accession>A0A9D1YSL3</accession>
<protein>
    <submittedName>
        <fullName evidence="1">Uncharacterized protein</fullName>
    </submittedName>
</protein>
<evidence type="ECO:0000313" key="2">
    <source>
        <dbReference type="Proteomes" id="UP000824007"/>
    </source>
</evidence>